<dbReference type="AlphaFoldDB" id="A0A9E7R527"/>
<dbReference type="RefSeq" id="WP_260594863.1">
    <property type="nucleotide sequence ID" value="NZ_CP104003.1"/>
</dbReference>
<reference evidence="1" key="1">
    <citation type="submission" date="2022-09" db="EMBL/GenBank/DDBJ databases">
        <title>Diverse halophilic archaea isolated from saline environments.</title>
        <authorList>
            <person name="Cui H.-L."/>
        </authorList>
    </citation>
    <scope>NUCLEOTIDE SEQUENCE</scope>
    <source>
        <strain evidence="1">ZS-35-S2</strain>
    </source>
</reference>
<dbReference type="Proteomes" id="UP001057580">
    <property type="component" value="Chromosome"/>
</dbReference>
<dbReference type="Pfam" id="PF24336">
    <property type="entry name" value="DUF7504"/>
    <property type="match status" value="1"/>
</dbReference>
<accession>A0A9E7R527</accession>
<dbReference type="GeneID" id="74941869"/>
<gene>
    <name evidence="1" type="ORF">N0B31_05565</name>
</gene>
<proteinExistence type="predicted"/>
<evidence type="ECO:0000313" key="1">
    <source>
        <dbReference type="EMBL" id="UWM55752.1"/>
    </source>
</evidence>
<organism evidence="1 2">
    <name type="scientific">Salinirubellus salinus</name>
    <dbReference type="NCBI Taxonomy" id="1364945"/>
    <lineage>
        <taxon>Archaea</taxon>
        <taxon>Methanobacteriati</taxon>
        <taxon>Methanobacteriota</taxon>
        <taxon>Stenosarchaea group</taxon>
        <taxon>Halobacteria</taxon>
        <taxon>Halobacteriales</taxon>
        <taxon>Natronomonadaceae</taxon>
        <taxon>Salinirubellus</taxon>
    </lineage>
</organism>
<dbReference type="KEGG" id="ssai:N0B31_05565"/>
<dbReference type="EMBL" id="CP104003">
    <property type="protein sequence ID" value="UWM55752.1"/>
    <property type="molecule type" value="Genomic_DNA"/>
</dbReference>
<name>A0A9E7R527_9EURY</name>
<sequence>MTVSPTRAYLSTAPVAPERVSTLARASGLGPVVAVLTRSRPADWVSSWPAADDPMVVDLSGNSGSSLRLPCDEPSVVAGLARTDLTGVSMVLTSLLEAHGPAVFYFESLTGLCRDAGRARTTRFVRETVHRVCRAGGTVVADVDPSGHRERELRDLSAPFDRVVGGPPAIGTAEP</sequence>
<dbReference type="InterPro" id="IPR055927">
    <property type="entry name" value="DUF7504"/>
</dbReference>
<evidence type="ECO:0000313" key="2">
    <source>
        <dbReference type="Proteomes" id="UP001057580"/>
    </source>
</evidence>
<protein>
    <submittedName>
        <fullName evidence="1">Uncharacterized protein</fullName>
    </submittedName>
</protein>
<keyword evidence="2" id="KW-1185">Reference proteome</keyword>